<keyword evidence="1" id="KW-0472">Membrane</keyword>
<keyword evidence="1" id="KW-0812">Transmembrane</keyword>
<dbReference type="KEGG" id="scib:HUG20_03240"/>
<accession>A0A7T7CEG6</accession>
<dbReference type="EMBL" id="CP054706">
    <property type="protein sequence ID" value="QQK79010.1"/>
    <property type="molecule type" value="Genomic_DNA"/>
</dbReference>
<name>A0A7T7CEG6_9BACI</name>
<keyword evidence="1" id="KW-1133">Transmembrane helix</keyword>
<proteinExistence type="predicted"/>
<evidence type="ECO:0000313" key="2">
    <source>
        <dbReference type="EMBL" id="QQK79010.1"/>
    </source>
</evidence>
<dbReference type="AlphaFoldDB" id="A0A7T7CEG6"/>
<evidence type="ECO:0000256" key="1">
    <source>
        <dbReference type="SAM" id="Phobius"/>
    </source>
</evidence>
<keyword evidence="3" id="KW-1185">Reference proteome</keyword>
<protein>
    <submittedName>
        <fullName evidence="2">Uncharacterized protein</fullName>
    </submittedName>
</protein>
<evidence type="ECO:0000313" key="3">
    <source>
        <dbReference type="Proteomes" id="UP000595349"/>
    </source>
</evidence>
<sequence>MLYHILNISMKMSSFLAGISMLFELIFLDSGQGFFIGMAFFVLALILLGIGYKKAPQKDGFS</sequence>
<reference evidence="2 3" key="1">
    <citation type="submission" date="2020-06" db="EMBL/GenBank/DDBJ databases">
        <title>Genomic analysis of Salicibibacter sp. NKC21-4.</title>
        <authorList>
            <person name="Oh Y.J."/>
        </authorList>
    </citation>
    <scope>NUCLEOTIDE SEQUENCE [LARGE SCALE GENOMIC DNA]</scope>
    <source>
        <strain evidence="2 3">NKC21-4</strain>
    </source>
</reference>
<dbReference type="RefSeq" id="WP_200088011.1">
    <property type="nucleotide sequence ID" value="NZ_CP054706.1"/>
</dbReference>
<feature type="transmembrane region" description="Helical" evidence="1">
    <location>
        <begin position="12"/>
        <end position="28"/>
    </location>
</feature>
<organism evidence="2 3">
    <name type="scientific">Salicibibacter cibi</name>
    <dbReference type="NCBI Taxonomy" id="2743001"/>
    <lineage>
        <taxon>Bacteria</taxon>
        <taxon>Bacillati</taxon>
        <taxon>Bacillota</taxon>
        <taxon>Bacilli</taxon>
        <taxon>Bacillales</taxon>
        <taxon>Bacillaceae</taxon>
        <taxon>Salicibibacter</taxon>
    </lineage>
</organism>
<dbReference type="Proteomes" id="UP000595349">
    <property type="component" value="Chromosome"/>
</dbReference>
<feature type="transmembrane region" description="Helical" evidence="1">
    <location>
        <begin position="34"/>
        <end position="52"/>
    </location>
</feature>
<gene>
    <name evidence="2" type="ORF">HUG20_03240</name>
</gene>